<name>A0A285IUY7_9GAMM</name>
<dbReference type="AlphaFoldDB" id="A0A285IUY7"/>
<keyword evidence="4" id="KW-1185">Reference proteome</keyword>
<sequence length="236" mass="25992">MSKFDSDTASAGVEPHSGQLPDEQLSKAYQALKAEQPLPGAVKQRIMRQAKQANSQRNWRSWWYFSQLALGCAALVLVLSWVNPAKLPAYYQIDTITHMAADNSTATHVQWHHLTAPAAGDPAVISETTNETTIARQRLQTLQAQQKQLLRAGELSSAMQREVGLLTRHKDSWQIAMCDNLQLNVAIELVQQLNALMQLEPVPQPQWVELQFAPSGHILAIAALKPTAAASQCPAT</sequence>
<protein>
    <submittedName>
        <fullName evidence="3">Uncharacterized protein</fullName>
    </submittedName>
</protein>
<keyword evidence="2" id="KW-0812">Transmembrane</keyword>
<reference evidence="4" key="1">
    <citation type="submission" date="2017-09" db="EMBL/GenBank/DDBJ databases">
        <authorList>
            <person name="Varghese N."/>
            <person name="Submissions S."/>
        </authorList>
    </citation>
    <scope>NUCLEOTIDE SEQUENCE [LARGE SCALE GENOMIC DNA]</scope>
    <source>
        <strain evidence="4">CGMCC 1.12461</strain>
    </source>
</reference>
<dbReference type="EMBL" id="OBEB01000003">
    <property type="protein sequence ID" value="SNY51778.1"/>
    <property type="molecule type" value="Genomic_DNA"/>
</dbReference>
<evidence type="ECO:0000256" key="1">
    <source>
        <dbReference type="SAM" id="MobiDB-lite"/>
    </source>
</evidence>
<proteinExistence type="predicted"/>
<gene>
    <name evidence="3" type="ORF">SAMN06297280_1975</name>
</gene>
<dbReference type="RefSeq" id="WP_097111209.1">
    <property type="nucleotide sequence ID" value="NZ_OBEB01000003.1"/>
</dbReference>
<evidence type="ECO:0000256" key="2">
    <source>
        <dbReference type="SAM" id="Phobius"/>
    </source>
</evidence>
<organism evidence="3 4">
    <name type="scientific">Arsukibacterium tuosuense</name>
    <dbReference type="NCBI Taxonomy" id="1323745"/>
    <lineage>
        <taxon>Bacteria</taxon>
        <taxon>Pseudomonadati</taxon>
        <taxon>Pseudomonadota</taxon>
        <taxon>Gammaproteobacteria</taxon>
        <taxon>Chromatiales</taxon>
        <taxon>Chromatiaceae</taxon>
        <taxon>Arsukibacterium</taxon>
    </lineage>
</organism>
<accession>A0A285IUY7</accession>
<dbReference type="Proteomes" id="UP000219353">
    <property type="component" value="Unassembled WGS sequence"/>
</dbReference>
<evidence type="ECO:0000313" key="3">
    <source>
        <dbReference type="EMBL" id="SNY51778.1"/>
    </source>
</evidence>
<keyword evidence="2" id="KW-0472">Membrane</keyword>
<keyword evidence="2" id="KW-1133">Transmembrane helix</keyword>
<evidence type="ECO:0000313" key="4">
    <source>
        <dbReference type="Proteomes" id="UP000219353"/>
    </source>
</evidence>
<dbReference type="OrthoDB" id="5767174at2"/>
<feature type="transmembrane region" description="Helical" evidence="2">
    <location>
        <begin position="62"/>
        <end position="82"/>
    </location>
</feature>
<feature type="region of interest" description="Disordered" evidence="1">
    <location>
        <begin position="1"/>
        <end position="21"/>
    </location>
</feature>